<dbReference type="AlphaFoldDB" id="A0A448X1H8"/>
<dbReference type="EMBL" id="CAAALY010074301">
    <property type="protein sequence ID" value="VEL25496.1"/>
    <property type="molecule type" value="Genomic_DNA"/>
</dbReference>
<organism evidence="1 2">
    <name type="scientific">Protopolystoma xenopodis</name>
    <dbReference type="NCBI Taxonomy" id="117903"/>
    <lineage>
        <taxon>Eukaryota</taxon>
        <taxon>Metazoa</taxon>
        <taxon>Spiralia</taxon>
        <taxon>Lophotrochozoa</taxon>
        <taxon>Platyhelminthes</taxon>
        <taxon>Monogenea</taxon>
        <taxon>Polyopisthocotylea</taxon>
        <taxon>Polystomatidea</taxon>
        <taxon>Polystomatidae</taxon>
        <taxon>Protopolystoma</taxon>
    </lineage>
</organism>
<reference evidence="1" key="1">
    <citation type="submission" date="2018-11" db="EMBL/GenBank/DDBJ databases">
        <authorList>
            <consortium name="Pathogen Informatics"/>
        </authorList>
    </citation>
    <scope>NUCLEOTIDE SEQUENCE</scope>
</reference>
<sequence length="94" mass="10706">MYHYGTTKWCRPLDFCLHSSSSIHARCNHLRISWWTRSFGHSSAWASPSAANYAAQWSAFCLSESSVDVRSFPTNADDNDYNCCHSYGRLPHSV</sequence>
<feature type="non-terminal residue" evidence="1">
    <location>
        <position position="94"/>
    </location>
</feature>
<accession>A0A448X1H8</accession>
<gene>
    <name evidence="1" type="ORF">PXEA_LOCUS18936</name>
</gene>
<evidence type="ECO:0000313" key="1">
    <source>
        <dbReference type="EMBL" id="VEL25496.1"/>
    </source>
</evidence>
<dbReference type="Proteomes" id="UP000784294">
    <property type="component" value="Unassembled WGS sequence"/>
</dbReference>
<keyword evidence="2" id="KW-1185">Reference proteome</keyword>
<proteinExistence type="predicted"/>
<protein>
    <submittedName>
        <fullName evidence="1">Uncharacterized protein</fullName>
    </submittedName>
</protein>
<comment type="caution">
    <text evidence="1">The sequence shown here is derived from an EMBL/GenBank/DDBJ whole genome shotgun (WGS) entry which is preliminary data.</text>
</comment>
<evidence type="ECO:0000313" key="2">
    <source>
        <dbReference type="Proteomes" id="UP000784294"/>
    </source>
</evidence>
<name>A0A448X1H8_9PLAT</name>